<keyword evidence="2" id="KW-1185">Reference proteome</keyword>
<evidence type="ECO:0000313" key="1">
    <source>
        <dbReference type="EMBL" id="KAI8562175.1"/>
    </source>
</evidence>
<gene>
    <name evidence="1" type="ORF">RHMOL_Rhmol03G0014400</name>
</gene>
<name>A0ACC0P968_RHOML</name>
<organism evidence="1 2">
    <name type="scientific">Rhododendron molle</name>
    <name type="common">Chinese azalea</name>
    <name type="synonym">Azalea mollis</name>
    <dbReference type="NCBI Taxonomy" id="49168"/>
    <lineage>
        <taxon>Eukaryota</taxon>
        <taxon>Viridiplantae</taxon>
        <taxon>Streptophyta</taxon>
        <taxon>Embryophyta</taxon>
        <taxon>Tracheophyta</taxon>
        <taxon>Spermatophyta</taxon>
        <taxon>Magnoliopsida</taxon>
        <taxon>eudicotyledons</taxon>
        <taxon>Gunneridae</taxon>
        <taxon>Pentapetalae</taxon>
        <taxon>asterids</taxon>
        <taxon>Ericales</taxon>
        <taxon>Ericaceae</taxon>
        <taxon>Ericoideae</taxon>
        <taxon>Rhodoreae</taxon>
        <taxon>Rhododendron</taxon>
    </lineage>
</organism>
<accession>A0ACC0P968</accession>
<evidence type="ECO:0000313" key="2">
    <source>
        <dbReference type="Proteomes" id="UP001062846"/>
    </source>
</evidence>
<sequence>MNIEQALLDDPPHQFELVPPQTEGRSCCRCRLRRRMPFPWSVLGFVVTVPKELTKLIKPQYDYVKKLDSNFTKLQNEYDDLCAMKEDTSEQILKKQAKRTKRCSHWFDEAGPLEDKFQELKEEYQSGEQNLQKCRGLGSKIVKTTKDIAAHVKKMEELAKTGGVMIESEPEGPKHKVVLFKSLKKNLQKLLEYVRDENVKRIGVWGMAGIGKTTLLLKVKETLLLNENEAYKKDSFDRVIWISVRGVQEKDVVKNIQEDILRQLKLNPTANGNHNGKENASKISEALKGMKYLVFLDHVYSVVNLDDVGIPLSHNRGTVVLASTDKHVCLQMGADDTINVASLPPKDIQTLFRSIVGERDPSFRDIADSKVEGLGGNPWIIRAVATYLKNESSVDRWNTILQECELPIPSKQGHLEDLRNTIKANNMELPAIPTSFFAYMSKLQLLDLCRTRIESLPKSLFKLVKLRGLYLNQCEHLTVIPAKIAKLKNLEVLDIRETSIHCLPIQIGKLGNLKCFRVSLVCNCVDEGQIPQPKIPPNLVKNLHQLEELTVILVCKKPSCKQIDNTIAEVADLKKLTTLCFHFPDEGSLETFVRSASLDSIKGLRSFKILVGSDERSLRFAADEGTSPEIGKLQTSVNLDERLLRFASGDRVPQEIKHVLKQANAFELIGNLSVQSLSEFGMENMISLKSCLIKECDLKYIQQGPTVIGSLGNLRTLVINGCHKLTKILSYEINQQLGQLQRLTVQNCSRITEIIEAENLPQVSGKSLSKLETLELVNLRNLHCSCNKMVSNSTLNPIAVSFMDHHPA</sequence>
<comment type="caution">
    <text evidence="1">The sequence shown here is derived from an EMBL/GenBank/DDBJ whole genome shotgun (WGS) entry which is preliminary data.</text>
</comment>
<dbReference type="EMBL" id="CM046390">
    <property type="protein sequence ID" value="KAI8562175.1"/>
    <property type="molecule type" value="Genomic_DNA"/>
</dbReference>
<protein>
    <submittedName>
        <fullName evidence="1">Uncharacterized protein</fullName>
    </submittedName>
</protein>
<proteinExistence type="predicted"/>
<reference evidence="1" key="1">
    <citation type="submission" date="2022-02" db="EMBL/GenBank/DDBJ databases">
        <title>Plant Genome Project.</title>
        <authorList>
            <person name="Zhang R.-G."/>
        </authorList>
    </citation>
    <scope>NUCLEOTIDE SEQUENCE</scope>
    <source>
        <strain evidence="1">AT1</strain>
    </source>
</reference>
<dbReference type="Proteomes" id="UP001062846">
    <property type="component" value="Chromosome 3"/>
</dbReference>